<dbReference type="PANTHER" id="PTHR11360">
    <property type="entry name" value="MONOCARBOXYLATE TRANSPORTER"/>
    <property type="match status" value="1"/>
</dbReference>
<sequence>MNSQQVDSISGTISTSIKGDETIISNKTNDKYLESNNIIEGPPKDKGYAWVILVACFINNLFSFGSTSTFGVFQVYYLKTLFLNEPAEKISWISTVCLSCTFCGGLLASPIIRYIGLRNTSLLGTVIATSGFLLASFSTQIWHLVLTQGIIYGLGCALLVNVSLTTASLWFDKHRNVAIGIVTGGGNIGSLLLVPIVTRFISFSTIDWAFRTLSILYFVFTGVCGFLIRPRVEFKPPPSVIDFSMLKDPVAIMIFLSGMIMQVGYNAVVLYFPSNLVDIGVSQTTASNLIMVFSTALFISRISTSYFSKRLGEINIPIVFQAITAIIFLTMWYLSSSFSVLLAFYILFGFFGFSFFALSSVIVAKYYPEEKVSQLNGLLYLMMGLAILIFVPSTEVIFQKHGNRTSYKPVILFSGVSYLITVFTLIALRILVKRNNPNFKKALQQNST</sequence>
<keyword evidence="3" id="KW-1133">Transmembrane helix</keyword>
<reference evidence="6" key="1">
    <citation type="submission" date="2017-01" db="EMBL/GenBank/DDBJ databases">
        <authorList>
            <person name="Wang Y."/>
            <person name="White M."/>
            <person name="Kvist S."/>
            <person name="Moncalvo J.-M."/>
        </authorList>
    </citation>
    <scope>NUCLEOTIDE SEQUENCE [LARGE SCALE GENOMIC DNA]</scope>
    <source>
        <strain evidence="6">ID-206-W2</strain>
    </source>
</reference>
<organism evidence="5 6">
    <name type="scientific">Smittium culicis</name>
    <dbReference type="NCBI Taxonomy" id="133412"/>
    <lineage>
        <taxon>Eukaryota</taxon>
        <taxon>Fungi</taxon>
        <taxon>Fungi incertae sedis</taxon>
        <taxon>Zoopagomycota</taxon>
        <taxon>Kickxellomycotina</taxon>
        <taxon>Harpellomycetes</taxon>
        <taxon>Harpellales</taxon>
        <taxon>Legeriomycetaceae</taxon>
        <taxon>Smittium</taxon>
    </lineage>
</organism>
<dbReference type="PROSITE" id="PS50850">
    <property type="entry name" value="MFS"/>
    <property type="match status" value="1"/>
</dbReference>
<evidence type="ECO:0000313" key="5">
    <source>
        <dbReference type="EMBL" id="OMJ28590.1"/>
    </source>
</evidence>
<feature type="transmembrane region" description="Helical" evidence="3">
    <location>
        <begin position="314"/>
        <end position="334"/>
    </location>
</feature>
<dbReference type="Gene3D" id="1.20.1250.20">
    <property type="entry name" value="MFS general substrate transporter like domains"/>
    <property type="match status" value="2"/>
</dbReference>
<evidence type="ECO:0000256" key="2">
    <source>
        <dbReference type="ARBA" id="ARBA00006727"/>
    </source>
</evidence>
<dbReference type="InterPro" id="IPR050327">
    <property type="entry name" value="Proton-linked_MCT"/>
</dbReference>
<dbReference type="InterPro" id="IPR036259">
    <property type="entry name" value="MFS_trans_sf"/>
</dbReference>
<feature type="transmembrane region" description="Helical" evidence="3">
    <location>
        <begin position="340"/>
        <end position="366"/>
    </location>
</feature>
<comment type="caution">
    <text evidence="5">The sequence shown here is derived from an EMBL/GenBank/DDBJ whole genome shotgun (WGS) entry which is preliminary data.</text>
</comment>
<dbReference type="AlphaFoldDB" id="A0A1R1YP21"/>
<dbReference type="GO" id="GO:0022857">
    <property type="term" value="F:transmembrane transporter activity"/>
    <property type="evidence" value="ECO:0007669"/>
    <property type="project" value="InterPro"/>
</dbReference>
<keyword evidence="3" id="KW-0812">Transmembrane</keyword>
<feature type="transmembrane region" description="Helical" evidence="3">
    <location>
        <begin position="378"/>
        <end position="398"/>
    </location>
</feature>
<dbReference type="Pfam" id="PF07690">
    <property type="entry name" value="MFS_1"/>
    <property type="match status" value="1"/>
</dbReference>
<keyword evidence="3" id="KW-0472">Membrane</keyword>
<evidence type="ECO:0000256" key="3">
    <source>
        <dbReference type="SAM" id="Phobius"/>
    </source>
</evidence>
<feature type="transmembrane region" description="Helical" evidence="3">
    <location>
        <begin position="150"/>
        <end position="171"/>
    </location>
</feature>
<evidence type="ECO:0000313" key="6">
    <source>
        <dbReference type="Proteomes" id="UP000187429"/>
    </source>
</evidence>
<dbReference type="Proteomes" id="UP000187429">
    <property type="component" value="Unassembled WGS sequence"/>
</dbReference>
<evidence type="ECO:0000256" key="1">
    <source>
        <dbReference type="ARBA" id="ARBA00004141"/>
    </source>
</evidence>
<feature type="transmembrane region" description="Helical" evidence="3">
    <location>
        <begin position="284"/>
        <end position="302"/>
    </location>
</feature>
<feature type="transmembrane region" description="Helical" evidence="3">
    <location>
        <begin position="90"/>
        <end position="115"/>
    </location>
</feature>
<dbReference type="InterPro" id="IPR011701">
    <property type="entry name" value="MFS"/>
</dbReference>
<proteinExistence type="inferred from homology"/>
<name>A0A1R1YP21_9FUNG</name>
<accession>A0A1R1YP21</accession>
<evidence type="ECO:0000259" key="4">
    <source>
        <dbReference type="PROSITE" id="PS50850"/>
    </source>
</evidence>
<feature type="domain" description="Major facilitator superfamily (MFS) profile" evidence="4">
    <location>
        <begin position="250"/>
        <end position="448"/>
    </location>
</feature>
<feature type="transmembrane region" description="Helical" evidence="3">
    <location>
        <begin position="249"/>
        <end position="272"/>
    </location>
</feature>
<gene>
    <name evidence="5" type="ORF">AYI69_g1933</name>
</gene>
<comment type="similarity">
    <text evidence="2">Belongs to the major facilitator superfamily. Monocarboxylate porter (TC 2.A.1.13) family.</text>
</comment>
<dbReference type="GO" id="GO:0016020">
    <property type="term" value="C:membrane"/>
    <property type="evidence" value="ECO:0007669"/>
    <property type="project" value="UniProtKB-SubCell"/>
</dbReference>
<keyword evidence="6" id="KW-1185">Reference proteome</keyword>
<dbReference type="PANTHER" id="PTHR11360:SF284">
    <property type="entry name" value="EG:103B4.3 PROTEIN-RELATED"/>
    <property type="match status" value="1"/>
</dbReference>
<dbReference type="SUPFAM" id="SSF103473">
    <property type="entry name" value="MFS general substrate transporter"/>
    <property type="match status" value="1"/>
</dbReference>
<feature type="transmembrane region" description="Helical" evidence="3">
    <location>
        <begin position="208"/>
        <end position="228"/>
    </location>
</feature>
<feature type="transmembrane region" description="Helical" evidence="3">
    <location>
        <begin position="410"/>
        <end position="432"/>
    </location>
</feature>
<dbReference type="OrthoDB" id="6509908at2759"/>
<feature type="transmembrane region" description="Helical" evidence="3">
    <location>
        <begin position="178"/>
        <end position="202"/>
    </location>
</feature>
<feature type="transmembrane region" description="Helical" evidence="3">
    <location>
        <begin position="122"/>
        <end position="144"/>
    </location>
</feature>
<comment type="subcellular location">
    <subcellularLocation>
        <location evidence="1">Membrane</location>
        <topology evidence="1">Multi-pass membrane protein</topology>
    </subcellularLocation>
</comment>
<protein>
    <submittedName>
        <fullName evidence="5">Putative transporter ESBP6</fullName>
    </submittedName>
</protein>
<dbReference type="EMBL" id="LSSM01000539">
    <property type="protein sequence ID" value="OMJ28590.1"/>
    <property type="molecule type" value="Genomic_DNA"/>
</dbReference>
<feature type="transmembrane region" description="Helical" evidence="3">
    <location>
        <begin position="48"/>
        <end position="78"/>
    </location>
</feature>
<dbReference type="InterPro" id="IPR020846">
    <property type="entry name" value="MFS_dom"/>
</dbReference>